<sequence length="136" mass="14634">MPCLSGKFNPAIGILINIGVLPANTATPTITQFHMFPALLDTGASITCISLSVVQALNLVPIGMRPMVSATHAVPVNQYLVDLIFPFGSVIYIMSAMQVMEFVATNTTPFQILLGRDIICKGILTMSFDGHFTFSL</sequence>
<protein>
    <recommendedName>
        <fullName evidence="2">Peptidase A2 domain-containing protein</fullName>
    </recommendedName>
</protein>
<dbReference type="InterPro" id="IPR001969">
    <property type="entry name" value="Aspartic_peptidase_AS"/>
</dbReference>
<accession>A0A7V4G6J4</accession>
<comment type="caution">
    <text evidence="1">The sequence shown here is derived from an EMBL/GenBank/DDBJ whole genome shotgun (WGS) entry which is preliminary data.</text>
</comment>
<dbReference type="EMBL" id="DSXI01000079">
    <property type="protein sequence ID" value="HGS04385.1"/>
    <property type="molecule type" value="Genomic_DNA"/>
</dbReference>
<dbReference type="PROSITE" id="PS00141">
    <property type="entry name" value="ASP_PROTEASE"/>
    <property type="match status" value="1"/>
</dbReference>
<dbReference type="AlphaFoldDB" id="A0A7V4G6J4"/>
<dbReference type="InterPro" id="IPR021109">
    <property type="entry name" value="Peptidase_aspartic_dom_sf"/>
</dbReference>
<name>A0A7V4G6J4_9BACT</name>
<proteinExistence type="predicted"/>
<dbReference type="GO" id="GO:0004190">
    <property type="term" value="F:aspartic-type endopeptidase activity"/>
    <property type="evidence" value="ECO:0007669"/>
    <property type="project" value="InterPro"/>
</dbReference>
<organism evidence="1">
    <name type="scientific">Desulfobacca acetoxidans</name>
    <dbReference type="NCBI Taxonomy" id="60893"/>
    <lineage>
        <taxon>Bacteria</taxon>
        <taxon>Pseudomonadati</taxon>
        <taxon>Thermodesulfobacteriota</taxon>
        <taxon>Desulfobaccia</taxon>
        <taxon>Desulfobaccales</taxon>
        <taxon>Desulfobaccaceae</taxon>
        <taxon>Desulfobacca</taxon>
    </lineage>
</organism>
<dbReference type="Gene3D" id="2.40.70.10">
    <property type="entry name" value="Acid Proteases"/>
    <property type="match status" value="1"/>
</dbReference>
<evidence type="ECO:0000313" key="1">
    <source>
        <dbReference type="EMBL" id="HGS04385.1"/>
    </source>
</evidence>
<dbReference type="GO" id="GO:0006508">
    <property type="term" value="P:proteolysis"/>
    <property type="evidence" value="ECO:0007669"/>
    <property type="project" value="InterPro"/>
</dbReference>
<dbReference type="Pfam" id="PF13650">
    <property type="entry name" value="Asp_protease_2"/>
    <property type="match status" value="1"/>
</dbReference>
<reference evidence="1" key="1">
    <citation type="journal article" date="2020" name="mSystems">
        <title>Genome- and Community-Level Interaction Insights into Carbon Utilization and Element Cycling Functions of Hydrothermarchaeota in Hydrothermal Sediment.</title>
        <authorList>
            <person name="Zhou Z."/>
            <person name="Liu Y."/>
            <person name="Xu W."/>
            <person name="Pan J."/>
            <person name="Luo Z.H."/>
            <person name="Li M."/>
        </authorList>
    </citation>
    <scope>NUCLEOTIDE SEQUENCE [LARGE SCALE GENOMIC DNA]</scope>
    <source>
        <strain evidence="1">SpSt-548</strain>
    </source>
</reference>
<dbReference type="SUPFAM" id="SSF50630">
    <property type="entry name" value="Acid proteases"/>
    <property type="match status" value="1"/>
</dbReference>
<evidence type="ECO:0008006" key="2">
    <source>
        <dbReference type="Google" id="ProtNLM"/>
    </source>
</evidence>
<gene>
    <name evidence="1" type="ORF">ENT08_01360</name>
</gene>